<organism evidence="15 16">
    <name type="scientific">Pogona vitticeps</name>
    <name type="common">central bearded dragon</name>
    <dbReference type="NCBI Taxonomy" id="103695"/>
    <lineage>
        <taxon>Eukaryota</taxon>
        <taxon>Metazoa</taxon>
        <taxon>Chordata</taxon>
        <taxon>Craniata</taxon>
        <taxon>Vertebrata</taxon>
        <taxon>Euteleostomi</taxon>
        <taxon>Lepidosauria</taxon>
        <taxon>Squamata</taxon>
        <taxon>Bifurcata</taxon>
        <taxon>Unidentata</taxon>
        <taxon>Episquamata</taxon>
        <taxon>Toxicofera</taxon>
        <taxon>Iguania</taxon>
        <taxon>Acrodonta</taxon>
        <taxon>Agamidae</taxon>
        <taxon>Amphibolurinae</taxon>
        <taxon>Pogona</taxon>
    </lineage>
</organism>
<dbReference type="GO" id="GO:0007204">
    <property type="term" value="P:positive regulation of cytosolic calcium ion concentration"/>
    <property type="evidence" value="ECO:0007669"/>
    <property type="project" value="TreeGrafter"/>
</dbReference>
<sequence length="383" mass="43339">MWLMQINTLIPQKERVKNFEKKIMDSFSFFSYDEFPSSLINNDSYNFSWNGDWPSDTSHHIPHLSGMMEMVSIAIYSIVLLVGAAGNGVVIFLTGFHLKKTVTTIWYLNLAVADFIFAVCLSSDIAYLALKSWILGRLMCKLDSVVPFLNMFASVFFLTAISVDRCVSVVHPVWALNHRTLQLASFMAVVIWMMALSLSSPYFIFRDTEDSEDGTVQCIYTFSLGNDSDLWKHRFLVATEFVLGFLIPFTIILACYCAIIIKLRGKIFGRFSRSFKIIIAVIVVFFCCWFPYHLFSILETLEDDSLAMKHILDLGFPLAYGLVCLNSCLNPLLYAFLGLDCRKTSKRSFLSAFRGAFSDSWTVPSFSSNRNSSSTSGVESTMV</sequence>
<evidence type="ECO:0000256" key="6">
    <source>
        <dbReference type="ARBA" id="ARBA00023136"/>
    </source>
</evidence>
<evidence type="ECO:0000256" key="9">
    <source>
        <dbReference type="ARBA" id="ARBA00023180"/>
    </source>
</evidence>
<evidence type="ECO:0000313" key="15">
    <source>
        <dbReference type="Proteomes" id="UP001652642"/>
    </source>
</evidence>
<dbReference type="PANTHER" id="PTHR24225:SF0">
    <property type="entry name" value="N-FORMYL PEPTIDE RECEPTOR 2"/>
    <property type="match status" value="1"/>
</dbReference>
<dbReference type="Gene3D" id="1.20.1070.10">
    <property type="entry name" value="Rhodopsin 7-helix transmembrane proteins"/>
    <property type="match status" value="1"/>
</dbReference>
<gene>
    <name evidence="16" type="primary">LOC110086510</name>
</gene>
<evidence type="ECO:0000256" key="4">
    <source>
        <dbReference type="ARBA" id="ARBA00022989"/>
    </source>
</evidence>
<evidence type="ECO:0000259" key="14">
    <source>
        <dbReference type="PROSITE" id="PS50262"/>
    </source>
</evidence>
<evidence type="ECO:0000313" key="16">
    <source>
        <dbReference type="RefSeq" id="XP_020663112.2"/>
    </source>
</evidence>
<dbReference type="InParanoid" id="A0A6J0UQY3"/>
<name>A0A6J0UQY3_9SAUR</name>
<dbReference type="PROSITE" id="PS00237">
    <property type="entry name" value="G_PROTEIN_RECEP_F1_1"/>
    <property type="match status" value="1"/>
</dbReference>
<proteinExistence type="inferred from homology"/>
<dbReference type="PANTHER" id="PTHR24225">
    <property type="entry name" value="CHEMOTACTIC RECEPTOR"/>
    <property type="match status" value="1"/>
</dbReference>
<dbReference type="GO" id="GO:0005886">
    <property type="term" value="C:plasma membrane"/>
    <property type="evidence" value="ECO:0007669"/>
    <property type="project" value="UniProtKB-SubCell"/>
</dbReference>
<evidence type="ECO:0000256" key="2">
    <source>
        <dbReference type="ARBA" id="ARBA00022475"/>
    </source>
</evidence>
<dbReference type="PROSITE" id="PS50262">
    <property type="entry name" value="G_PROTEIN_RECEP_F1_2"/>
    <property type="match status" value="1"/>
</dbReference>
<dbReference type="PRINTS" id="PR00237">
    <property type="entry name" value="GPCRRHODOPSN"/>
</dbReference>
<keyword evidence="4 13" id="KW-1133">Transmembrane helix</keyword>
<dbReference type="InterPro" id="IPR017452">
    <property type="entry name" value="GPCR_Rhodpsn_7TM"/>
</dbReference>
<dbReference type="CDD" id="cd14974">
    <property type="entry name" value="7tmA_Anaphylatoxin_R-like"/>
    <property type="match status" value="1"/>
</dbReference>
<keyword evidence="5 12" id="KW-0297">G-protein coupled receptor</keyword>
<feature type="transmembrane region" description="Helical" evidence="13">
    <location>
        <begin position="73"/>
        <end position="93"/>
    </location>
</feature>
<feature type="transmembrane region" description="Helical" evidence="13">
    <location>
        <begin position="241"/>
        <end position="263"/>
    </location>
</feature>
<dbReference type="PRINTS" id="PR00526">
    <property type="entry name" value="FMETLEUPHER"/>
</dbReference>
<evidence type="ECO:0000256" key="8">
    <source>
        <dbReference type="ARBA" id="ARBA00023170"/>
    </source>
</evidence>
<accession>A0A6J0UQY3</accession>
<dbReference type="KEGG" id="pvt:110086510"/>
<dbReference type="GO" id="GO:0004875">
    <property type="term" value="F:complement receptor activity"/>
    <property type="evidence" value="ECO:0007669"/>
    <property type="project" value="TreeGrafter"/>
</dbReference>
<feature type="transmembrane region" description="Helical" evidence="13">
    <location>
        <begin position="275"/>
        <end position="298"/>
    </location>
</feature>
<keyword evidence="10 12" id="KW-0807">Transducer</keyword>
<dbReference type="GO" id="GO:0007200">
    <property type="term" value="P:phospholipase C-activating G protein-coupled receptor signaling pathway"/>
    <property type="evidence" value="ECO:0007669"/>
    <property type="project" value="TreeGrafter"/>
</dbReference>
<feature type="domain" description="G-protein coupled receptors family 1 profile" evidence="14">
    <location>
        <begin position="86"/>
        <end position="334"/>
    </location>
</feature>
<reference evidence="16" key="1">
    <citation type="submission" date="2025-08" db="UniProtKB">
        <authorList>
            <consortium name="RefSeq"/>
        </authorList>
    </citation>
    <scope>IDENTIFICATION</scope>
</reference>
<evidence type="ECO:0000256" key="1">
    <source>
        <dbReference type="ARBA" id="ARBA00004651"/>
    </source>
</evidence>
<evidence type="ECO:0000256" key="12">
    <source>
        <dbReference type="RuleBase" id="RU000688"/>
    </source>
</evidence>
<keyword evidence="2" id="KW-1003">Cell membrane</keyword>
<protein>
    <submittedName>
        <fullName evidence="16">Chemerin-like receptor 1</fullName>
    </submittedName>
</protein>
<dbReference type="SUPFAM" id="SSF81321">
    <property type="entry name" value="Family A G protein-coupled receptor-like"/>
    <property type="match status" value="1"/>
</dbReference>
<evidence type="ECO:0000256" key="7">
    <source>
        <dbReference type="ARBA" id="ARBA00023157"/>
    </source>
</evidence>
<comment type="similarity">
    <text evidence="12">Belongs to the G-protein coupled receptor 1 family.</text>
</comment>
<dbReference type="Pfam" id="PF00001">
    <property type="entry name" value="7tm_1"/>
    <property type="match status" value="1"/>
</dbReference>
<dbReference type="Proteomes" id="UP001652642">
    <property type="component" value="Chromosome 9"/>
</dbReference>
<evidence type="ECO:0000256" key="5">
    <source>
        <dbReference type="ARBA" id="ARBA00023040"/>
    </source>
</evidence>
<feature type="transmembrane region" description="Helical" evidence="13">
    <location>
        <begin position="145"/>
        <end position="163"/>
    </location>
</feature>
<dbReference type="GO" id="GO:0004982">
    <property type="term" value="F:N-formyl peptide receptor activity"/>
    <property type="evidence" value="ECO:0007669"/>
    <property type="project" value="TreeGrafter"/>
</dbReference>
<evidence type="ECO:0000256" key="3">
    <source>
        <dbReference type="ARBA" id="ARBA00022692"/>
    </source>
</evidence>
<keyword evidence="7" id="KW-1015">Disulfide bond</keyword>
<keyword evidence="9" id="KW-0325">Glycoprotein</keyword>
<dbReference type="GO" id="GO:0006954">
    <property type="term" value="P:inflammatory response"/>
    <property type="evidence" value="ECO:0007669"/>
    <property type="project" value="TreeGrafter"/>
</dbReference>
<keyword evidence="3 12" id="KW-0812">Transmembrane</keyword>
<dbReference type="OrthoDB" id="6088892at2759"/>
<evidence type="ECO:0000256" key="11">
    <source>
        <dbReference type="ARBA" id="ARBA00025736"/>
    </source>
</evidence>
<feature type="transmembrane region" description="Helical" evidence="13">
    <location>
        <begin position="183"/>
        <end position="205"/>
    </location>
</feature>
<evidence type="ECO:0000256" key="13">
    <source>
        <dbReference type="SAM" id="Phobius"/>
    </source>
</evidence>
<dbReference type="InterPro" id="IPR000826">
    <property type="entry name" value="Formyl_rcpt-rel"/>
</dbReference>
<feature type="transmembrane region" description="Helical" evidence="13">
    <location>
        <begin position="105"/>
        <end position="130"/>
    </location>
</feature>
<dbReference type="RefSeq" id="XP_020663112.2">
    <property type="nucleotide sequence ID" value="XM_020807453.2"/>
</dbReference>
<dbReference type="AlphaFoldDB" id="A0A6J0UQY3"/>
<keyword evidence="8 12" id="KW-0675">Receptor</keyword>
<keyword evidence="15" id="KW-1185">Reference proteome</keyword>
<evidence type="ECO:0000256" key="10">
    <source>
        <dbReference type="ARBA" id="ARBA00023224"/>
    </source>
</evidence>
<feature type="transmembrane region" description="Helical" evidence="13">
    <location>
        <begin position="318"/>
        <end position="339"/>
    </location>
</feature>
<keyword evidence="6 13" id="KW-0472">Membrane</keyword>
<dbReference type="GeneID" id="110086510"/>
<dbReference type="InterPro" id="IPR000276">
    <property type="entry name" value="GPCR_Rhodpsn"/>
</dbReference>
<comment type="similarity">
    <text evidence="11">Belongs to the chemokine-like receptor (CMKLR) family.</text>
</comment>
<comment type="subcellular location">
    <subcellularLocation>
        <location evidence="1">Cell membrane</location>
        <topology evidence="1">Multi-pass membrane protein</topology>
    </subcellularLocation>
</comment>